<proteinExistence type="predicted"/>
<dbReference type="SUPFAM" id="SSF51120">
    <property type="entry name" value="beta-Roll"/>
    <property type="match status" value="1"/>
</dbReference>
<dbReference type="AlphaFoldDB" id="A0A951PSA7"/>
<dbReference type="Pfam" id="PF00353">
    <property type="entry name" value="HemolysinCabind"/>
    <property type="match status" value="1"/>
</dbReference>
<dbReference type="InterPro" id="IPR018511">
    <property type="entry name" value="Hemolysin-typ_Ca-bd_CS"/>
</dbReference>
<reference evidence="1" key="2">
    <citation type="journal article" date="2022" name="Microbiol. Resour. Announc.">
        <title>Metagenome Sequencing to Explore Phylogenomics of Terrestrial Cyanobacteria.</title>
        <authorList>
            <person name="Ward R.D."/>
            <person name="Stajich J.E."/>
            <person name="Johansen J.R."/>
            <person name="Huntemann M."/>
            <person name="Clum A."/>
            <person name="Foster B."/>
            <person name="Foster B."/>
            <person name="Roux S."/>
            <person name="Palaniappan K."/>
            <person name="Varghese N."/>
            <person name="Mukherjee S."/>
            <person name="Reddy T.B.K."/>
            <person name="Daum C."/>
            <person name="Copeland A."/>
            <person name="Chen I.A."/>
            <person name="Ivanova N.N."/>
            <person name="Kyrpides N.C."/>
            <person name="Shapiro N."/>
            <person name="Eloe-Fadrosh E.A."/>
            <person name="Pietrasiak N."/>
        </authorList>
    </citation>
    <scope>NUCLEOTIDE SEQUENCE</scope>
    <source>
        <strain evidence="1">CPER-KK1</strain>
    </source>
</reference>
<evidence type="ECO:0000313" key="2">
    <source>
        <dbReference type="Proteomes" id="UP000753908"/>
    </source>
</evidence>
<dbReference type="InterPro" id="IPR001343">
    <property type="entry name" value="Hemolysn_Ca-bd"/>
</dbReference>
<accession>A0A951PSA7</accession>
<dbReference type="PRINTS" id="PR00313">
    <property type="entry name" value="CABNDNGRPT"/>
</dbReference>
<dbReference type="InterPro" id="IPR011049">
    <property type="entry name" value="Serralysin-like_metalloprot_C"/>
</dbReference>
<name>A0A951PSA7_9CYAN</name>
<evidence type="ECO:0000313" key="1">
    <source>
        <dbReference type="EMBL" id="MBW4548856.1"/>
    </source>
</evidence>
<dbReference type="EMBL" id="JAHHIF010000074">
    <property type="protein sequence ID" value="MBW4548856.1"/>
    <property type="molecule type" value="Genomic_DNA"/>
</dbReference>
<gene>
    <name evidence="1" type="ORF">KME25_31285</name>
</gene>
<protein>
    <submittedName>
        <fullName evidence="1">Calcium-binding protein</fullName>
    </submittedName>
</protein>
<dbReference type="PROSITE" id="PS00330">
    <property type="entry name" value="HEMOLYSIN_CALCIUM"/>
    <property type="match status" value="2"/>
</dbReference>
<reference evidence="1" key="1">
    <citation type="submission" date="2021-05" db="EMBL/GenBank/DDBJ databases">
        <authorList>
            <person name="Pietrasiak N."/>
            <person name="Ward R."/>
            <person name="Stajich J.E."/>
            <person name="Kurbessoian T."/>
        </authorList>
    </citation>
    <scope>NUCLEOTIDE SEQUENCE</scope>
    <source>
        <strain evidence="1">CPER-KK1</strain>
    </source>
</reference>
<comment type="caution">
    <text evidence="1">The sequence shown here is derived from an EMBL/GenBank/DDBJ whole genome shotgun (WGS) entry which is preliminary data.</text>
</comment>
<dbReference type="GO" id="GO:0005509">
    <property type="term" value="F:calcium ion binding"/>
    <property type="evidence" value="ECO:0007669"/>
    <property type="project" value="InterPro"/>
</dbReference>
<dbReference type="Proteomes" id="UP000753908">
    <property type="component" value="Unassembled WGS sequence"/>
</dbReference>
<dbReference type="Gene3D" id="2.150.10.10">
    <property type="entry name" value="Serralysin-like metalloprotease, C-terminal"/>
    <property type="match status" value="1"/>
</dbReference>
<sequence>MIEDVNAGVDTVETTVSWILSANLENLLLKGAANPAGGEQDQPINGTGNELNNTITGNDANNVLYGKQGNDTLLGEGGDDRIVGGIGNDILTGGVGADRFLRKYSTTGIDIINDFQVGEDWLGFSASGFGGGLAGGTVLNETQFTVGSAAADSSDRFIYNSATGGLFFDADGIGGTAQVQIFILSTGLAMTNADIVIFA</sequence>
<organism evidence="1 2">
    <name type="scientific">Symplocastrum torsivum CPER-KK1</name>
    <dbReference type="NCBI Taxonomy" id="450513"/>
    <lineage>
        <taxon>Bacteria</taxon>
        <taxon>Bacillati</taxon>
        <taxon>Cyanobacteriota</taxon>
        <taxon>Cyanophyceae</taxon>
        <taxon>Oscillatoriophycideae</taxon>
        <taxon>Oscillatoriales</taxon>
        <taxon>Microcoleaceae</taxon>
        <taxon>Symplocastrum</taxon>
    </lineage>
</organism>